<evidence type="ECO:0000256" key="6">
    <source>
        <dbReference type="ARBA" id="ARBA00022840"/>
    </source>
</evidence>
<dbReference type="InterPro" id="IPR011527">
    <property type="entry name" value="ABC1_TM_dom"/>
</dbReference>
<feature type="domain" description="ABC transporter" evidence="10">
    <location>
        <begin position="344"/>
        <end position="574"/>
    </location>
</feature>
<feature type="transmembrane region" description="Helical" evidence="9">
    <location>
        <begin position="264"/>
        <end position="294"/>
    </location>
</feature>
<dbReference type="KEGG" id="bih:BIP78_1634"/>
<dbReference type="Pfam" id="PF00664">
    <property type="entry name" value="ABC_membrane"/>
    <property type="match status" value="1"/>
</dbReference>
<proteinExistence type="predicted"/>
<dbReference type="SUPFAM" id="SSF52540">
    <property type="entry name" value="P-loop containing nucleoside triphosphate hydrolases"/>
    <property type="match status" value="1"/>
</dbReference>
<evidence type="ECO:0000256" key="3">
    <source>
        <dbReference type="ARBA" id="ARBA00022475"/>
    </source>
</evidence>
<dbReference type="CDD" id="cd07346">
    <property type="entry name" value="ABC_6TM_exporters"/>
    <property type="match status" value="1"/>
</dbReference>
<reference evidence="13" key="1">
    <citation type="submission" date="2018-12" db="EMBL/GenBank/DDBJ databases">
        <title>Complete genome sequence of an uncultured bacterium of the candidate phylum Bipolaricaulota.</title>
        <authorList>
            <person name="Kadnikov V.V."/>
            <person name="Mardanov A.V."/>
            <person name="Beletsky A.V."/>
            <person name="Frank Y.A."/>
            <person name="Karnachuk O.V."/>
            <person name="Ravin N.V."/>
        </authorList>
    </citation>
    <scope>NUCLEOTIDE SEQUENCE [LARGE SCALE GENOMIC DNA]</scope>
</reference>
<keyword evidence="4 9" id="KW-0812">Transmembrane</keyword>
<evidence type="ECO:0000256" key="7">
    <source>
        <dbReference type="ARBA" id="ARBA00022989"/>
    </source>
</evidence>
<dbReference type="Pfam" id="PF00005">
    <property type="entry name" value="ABC_tran"/>
    <property type="match status" value="1"/>
</dbReference>
<dbReference type="FunFam" id="3.40.50.300:FF:000221">
    <property type="entry name" value="Multidrug ABC transporter ATP-binding protein"/>
    <property type="match status" value="1"/>
</dbReference>
<organism evidence="12 13">
    <name type="scientific">Bipolaricaulis sibiricus</name>
    <dbReference type="NCBI Taxonomy" id="2501609"/>
    <lineage>
        <taxon>Bacteria</taxon>
        <taxon>Candidatus Bipolaricaulota</taxon>
        <taxon>Candidatus Bipolaricaulia</taxon>
        <taxon>Candidatus Bipolaricaulales</taxon>
        <taxon>Candidatus Bipolaricaulaceae</taxon>
        <taxon>Candidatus Bipolaricaulis</taxon>
    </lineage>
</organism>
<dbReference type="InterPro" id="IPR003593">
    <property type="entry name" value="AAA+_ATPase"/>
</dbReference>
<keyword evidence="8 9" id="KW-0472">Membrane</keyword>
<evidence type="ECO:0000256" key="1">
    <source>
        <dbReference type="ARBA" id="ARBA00004651"/>
    </source>
</evidence>
<feature type="transmembrane region" description="Helical" evidence="9">
    <location>
        <begin position="66"/>
        <end position="84"/>
    </location>
</feature>
<evidence type="ECO:0000256" key="9">
    <source>
        <dbReference type="SAM" id="Phobius"/>
    </source>
</evidence>
<evidence type="ECO:0000256" key="5">
    <source>
        <dbReference type="ARBA" id="ARBA00022741"/>
    </source>
</evidence>
<dbReference type="GO" id="GO:0140359">
    <property type="term" value="F:ABC-type transporter activity"/>
    <property type="evidence" value="ECO:0007669"/>
    <property type="project" value="InterPro"/>
</dbReference>
<evidence type="ECO:0000256" key="4">
    <source>
        <dbReference type="ARBA" id="ARBA00022692"/>
    </source>
</evidence>
<dbReference type="GO" id="GO:0005886">
    <property type="term" value="C:plasma membrane"/>
    <property type="evidence" value="ECO:0007669"/>
    <property type="project" value="UniProtKB-SubCell"/>
</dbReference>
<evidence type="ECO:0000256" key="8">
    <source>
        <dbReference type="ARBA" id="ARBA00023136"/>
    </source>
</evidence>
<dbReference type="GO" id="GO:0005524">
    <property type="term" value="F:ATP binding"/>
    <property type="evidence" value="ECO:0007669"/>
    <property type="project" value="UniProtKB-KW"/>
</dbReference>
<protein>
    <submittedName>
        <fullName evidence="12">Efflux ABC transporter, permease/ATP-binding protein</fullName>
    </submittedName>
</protein>
<dbReference type="GO" id="GO:0016887">
    <property type="term" value="F:ATP hydrolysis activity"/>
    <property type="evidence" value="ECO:0007669"/>
    <property type="project" value="InterPro"/>
</dbReference>
<accession>A0A410FWR2</accession>
<dbReference type="InterPro" id="IPR027417">
    <property type="entry name" value="P-loop_NTPase"/>
</dbReference>
<evidence type="ECO:0000256" key="2">
    <source>
        <dbReference type="ARBA" id="ARBA00022448"/>
    </source>
</evidence>
<dbReference type="PANTHER" id="PTHR24221:SF654">
    <property type="entry name" value="ATP-BINDING CASSETTE SUB-FAMILY B MEMBER 6"/>
    <property type="match status" value="1"/>
</dbReference>
<evidence type="ECO:0000313" key="12">
    <source>
        <dbReference type="EMBL" id="QAA77398.1"/>
    </source>
</evidence>
<keyword evidence="7 9" id="KW-1133">Transmembrane helix</keyword>
<name>A0A410FWR2_BIPS1</name>
<dbReference type="SUPFAM" id="SSF90123">
    <property type="entry name" value="ABC transporter transmembrane region"/>
    <property type="match status" value="1"/>
</dbReference>
<keyword evidence="5" id="KW-0547">Nucleotide-binding</keyword>
<sequence length="592" mass="65634">MGRSPPFPVEGEIRDSDVIRFIRMRAAREWRTLLALGVLSFAGIGLGALSPLLIRRFVDGLGVGSFQPQLVVGLLLVVVTGKALETYLRYYFEVSYNRVAKSFIVELYGHLQTVRLTELKKHTTGEYLSRILDHTQYLGRGIVVLYPMLVVNFLQVSVTATVLFLLEWRLAVLTLGILPLSFLGTRWLNWRQRMAWDAEREGWERAVESLREKIDGLRIIKAFNRGRFFTLGFQQDVSRWFNSVRRTAVYGQLTEAALSRAAEVLAIVLLIVGAVFALRGWTSVGSVIAFFWYVGNLYGPLQGLVAWNNSKQQIIPVGKRLLSLLALPPEEERPGLPFSASPAVAFRNISAGYDTKEVLFGVTLDCAPGKMTAVVGESGSGKSTLVSLLLGFNQPTQGEILIDGRPIQEYGTRDLREGIAFSSAEGFLFNMTVRDNIALGGEHTEDEIVEAAEIAGIHEFIMSLPQGYDTVVGERGTKLSDGERQRIALARAVIRKPKILILDEATSGVDSKTEAQIYERLRDLGATLVVVAHRLSTIHMADQMYLLEKGSVVCQGKHEELLARCPAYRALFEKQLVHEGRAAPEESPPTAG</sequence>
<evidence type="ECO:0000259" key="11">
    <source>
        <dbReference type="PROSITE" id="PS50929"/>
    </source>
</evidence>
<dbReference type="InterPro" id="IPR036640">
    <property type="entry name" value="ABC1_TM_sf"/>
</dbReference>
<dbReference type="PROSITE" id="PS50893">
    <property type="entry name" value="ABC_TRANSPORTER_2"/>
    <property type="match status" value="1"/>
</dbReference>
<dbReference type="InterPro" id="IPR039421">
    <property type="entry name" value="Type_1_exporter"/>
</dbReference>
<dbReference type="Proteomes" id="UP000287233">
    <property type="component" value="Chromosome"/>
</dbReference>
<keyword evidence="3" id="KW-1003">Cell membrane</keyword>
<keyword evidence="2" id="KW-0813">Transport</keyword>
<dbReference type="AlphaFoldDB" id="A0A410FWR2"/>
<dbReference type="SMART" id="SM00382">
    <property type="entry name" value="AAA"/>
    <property type="match status" value="1"/>
</dbReference>
<feature type="transmembrane region" description="Helical" evidence="9">
    <location>
        <begin position="170"/>
        <end position="188"/>
    </location>
</feature>
<evidence type="ECO:0000259" key="10">
    <source>
        <dbReference type="PROSITE" id="PS50893"/>
    </source>
</evidence>
<gene>
    <name evidence="12" type="ORF">BIP78_1634</name>
</gene>
<evidence type="ECO:0000313" key="13">
    <source>
        <dbReference type="Proteomes" id="UP000287233"/>
    </source>
</evidence>
<feature type="domain" description="ABC transmembrane type-1" evidence="11">
    <location>
        <begin position="34"/>
        <end position="313"/>
    </location>
</feature>
<dbReference type="Gene3D" id="3.40.50.300">
    <property type="entry name" value="P-loop containing nucleotide triphosphate hydrolases"/>
    <property type="match status" value="1"/>
</dbReference>
<dbReference type="Gene3D" id="1.20.1560.10">
    <property type="entry name" value="ABC transporter type 1, transmembrane domain"/>
    <property type="match status" value="1"/>
</dbReference>
<feature type="transmembrane region" description="Helical" evidence="9">
    <location>
        <begin position="33"/>
        <end position="54"/>
    </location>
</feature>
<dbReference type="EMBL" id="CP034928">
    <property type="protein sequence ID" value="QAA77398.1"/>
    <property type="molecule type" value="Genomic_DNA"/>
</dbReference>
<dbReference type="InterPro" id="IPR003439">
    <property type="entry name" value="ABC_transporter-like_ATP-bd"/>
</dbReference>
<comment type="subcellular location">
    <subcellularLocation>
        <location evidence="1">Cell membrane</location>
        <topology evidence="1">Multi-pass membrane protein</topology>
    </subcellularLocation>
</comment>
<feature type="transmembrane region" description="Helical" evidence="9">
    <location>
        <begin position="143"/>
        <end position="164"/>
    </location>
</feature>
<dbReference type="PROSITE" id="PS50929">
    <property type="entry name" value="ABC_TM1F"/>
    <property type="match status" value="1"/>
</dbReference>
<dbReference type="PANTHER" id="PTHR24221">
    <property type="entry name" value="ATP-BINDING CASSETTE SUB-FAMILY B"/>
    <property type="match status" value="1"/>
</dbReference>
<keyword evidence="6 12" id="KW-0067">ATP-binding</keyword>